<dbReference type="InterPro" id="IPR002139">
    <property type="entry name" value="Ribo/fructo_kinase"/>
</dbReference>
<feature type="binding site" evidence="13">
    <location>
        <position position="288"/>
    </location>
    <ligand>
        <name>K(+)</name>
        <dbReference type="ChEBI" id="CHEBI:29103"/>
    </ligand>
</feature>
<comment type="caution">
    <text evidence="13">Lacks conserved residue(s) required for the propagation of feature annotation.</text>
</comment>
<keyword evidence="11 13" id="KW-0630">Potassium</keyword>
<dbReference type="HAMAP" id="MF_01987">
    <property type="entry name" value="Ribokinase"/>
    <property type="match status" value="1"/>
</dbReference>
<organism evidence="15 16">
    <name type="scientific">Marinithermofilum abyssi</name>
    <dbReference type="NCBI Taxonomy" id="1571185"/>
    <lineage>
        <taxon>Bacteria</taxon>
        <taxon>Bacillati</taxon>
        <taxon>Bacillota</taxon>
        <taxon>Bacilli</taxon>
        <taxon>Bacillales</taxon>
        <taxon>Thermoactinomycetaceae</taxon>
        <taxon>Marinithermofilum</taxon>
    </lineage>
</organism>
<dbReference type="GO" id="GO:0046872">
    <property type="term" value="F:metal ion binding"/>
    <property type="evidence" value="ECO:0007669"/>
    <property type="project" value="UniProtKB-KW"/>
</dbReference>
<dbReference type="GO" id="GO:0005524">
    <property type="term" value="F:ATP binding"/>
    <property type="evidence" value="ECO:0007669"/>
    <property type="project" value="UniProtKB-UniRule"/>
</dbReference>
<keyword evidence="12 13" id="KW-0119">Carbohydrate metabolism</keyword>
<reference evidence="15" key="2">
    <citation type="submission" date="2020-09" db="EMBL/GenBank/DDBJ databases">
        <authorList>
            <person name="Sun Q."/>
            <person name="Zhou Y."/>
        </authorList>
    </citation>
    <scope>NUCLEOTIDE SEQUENCE</scope>
    <source>
        <strain evidence="15">CGMCC 1.15179</strain>
    </source>
</reference>
<proteinExistence type="inferred from homology"/>
<comment type="caution">
    <text evidence="15">The sequence shown here is derived from an EMBL/GenBank/DDBJ whole genome shotgun (WGS) entry which is preliminary data.</text>
</comment>
<feature type="binding site" evidence="13">
    <location>
        <begin position="14"/>
        <end position="16"/>
    </location>
    <ligand>
        <name>substrate</name>
    </ligand>
</feature>
<evidence type="ECO:0000256" key="13">
    <source>
        <dbReference type="HAMAP-Rule" id="MF_01987"/>
    </source>
</evidence>
<comment type="similarity">
    <text evidence="1">Belongs to the carbohydrate kinase pfkB family.</text>
</comment>
<dbReference type="Proteomes" id="UP000625210">
    <property type="component" value="Unassembled WGS sequence"/>
</dbReference>
<dbReference type="AlphaFoldDB" id="A0A8J2VJ05"/>
<evidence type="ECO:0000256" key="1">
    <source>
        <dbReference type="ARBA" id="ARBA00005380"/>
    </source>
</evidence>
<keyword evidence="9 13" id="KW-0067">ATP-binding</keyword>
<dbReference type="FunFam" id="3.40.1190.20:FF:000012">
    <property type="entry name" value="Ribokinase"/>
    <property type="match status" value="1"/>
</dbReference>
<comment type="activity regulation">
    <text evidence="13">Activated by a monovalent cation that binds near, but not in, the active site. The most likely occupant of the site in vivo is potassium. Ion binding induces a conformational change that may alter substrate affinity.</text>
</comment>
<comment type="subcellular location">
    <subcellularLocation>
        <location evidence="13">Cytoplasm</location>
    </subcellularLocation>
</comment>
<feature type="domain" description="Carbohydrate kinase PfkB" evidence="14">
    <location>
        <begin position="7"/>
        <end position="297"/>
    </location>
</feature>
<protein>
    <recommendedName>
        <fullName evidence="3 13">Ribokinase</fullName>
        <shortName evidence="13">RK</shortName>
        <ecNumber evidence="2 13">2.7.1.15</ecNumber>
    </recommendedName>
</protein>
<keyword evidence="5 13" id="KW-0808">Transferase</keyword>
<feature type="binding site" evidence="13">
    <location>
        <position position="187"/>
    </location>
    <ligand>
        <name>ATP</name>
        <dbReference type="ChEBI" id="CHEBI:30616"/>
    </ligand>
</feature>
<evidence type="ECO:0000256" key="9">
    <source>
        <dbReference type="ARBA" id="ARBA00022840"/>
    </source>
</evidence>
<dbReference type="SUPFAM" id="SSF53613">
    <property type="entry name" value="Ribokinase-like"/>
    <property type="match status" value="1"/>
</dbReference>
<dbReference type="EMBL" id="BMHQ01000012">
    <property type="protein sequence ID" value="GGE26029.1"/>
    <property type="molecule type" value="Genomic_DNA"/>
</dbReference>
<dbReference type="UniPathway" id="UPA00916">
    <property type="reaction ID" value="UER00889"/>
</dbReference>
<dbReference type="NCBIfam" id="TIGR02152">
    <property type="entry name" value="D_ribokin_bact"/>
    <property type="match status" value="1"/>
</dbReference>
<dbReference type="CDD" id="cd01174">
    <property type="entry name" value="ribokinase"/>
    <property type="match status" value="1"/>
</dbReference>
<evidence type="ECO:0000259" key="14">
    <source>
        <dbReference type="Pfam" id="PF00294"/>
    </source>
</evidence>
<dbReference type="GO" id="GO:0004747">
    <property type="term" value="F:ribokinase activity"/>
    <property type="evidence" value="ECO:0007669"/>
    <property type="project" value="UniProtKB-UniRule"/>
</dbReference>
<dbReference type="EC" id="2.7.1.15" evidence="2 13"/>
<evidence type="ECO:0000313" key="16">
    <source>
        <dbReference type="Proteomes" id="UP000625210"/>
    </source>
</evidence>
<feature type="binding site" evidence="13">
    <location>
        <position position="251"/>
    </location>
    <ligand>
        <name>K(+)</name>
        <dbReference type="ChEBI" id="CHEBI:29103"/>
    </ligand>
</feature>
<dbReference type="Pfam" id="PF00294">
    <property type="entry name" value="PfkB"/>
    <property type="match status" value="1"/>
</dbReference>
<feature type="binding site" evidence="13">
    <location>
        <position position="290"/>
    </location>
    <ligand>
        <name>K(+)</name>
        <dbReference type="ChEBI" id="CHEBI:29103"/>
    </ligand>
</feature>
<feature type="binding site" evidence="13">
    <location>
        <position position="294"/>
    </location>
    <ligand>
        <name>K(+)</name>
        <dbReference type="ChEBI" id="CHEBI:29103"/>
    </ligand>
</feature>
<dbReference type="InterPro" id="IPR029056">
    <property type="entry name" value="Ribokinase-like"/>
</dbReference>
<keyword evidence="6 13" id="KW-0479">Metal-binding</keyword>
<keyword evidence="10 13" id="KW-0460">Magnesium</keyword>
<evidence type="ECO:0000256" key="7">
    <source>
        <dbReference type="ARBA" id="ARBA00022741"/>
    </source>
</evidence>
<comment type="subunit">
    <text evidence="13">Homodimer.</text>
</comment>
<comment type="cofactor">
    <cofactor evidence="13">
        <name>Mg(2+)</name>
        <dbReference type="ChEBI" id="CHEBI:18420"/>
    </cofactor>
    <text evidence="13">Requires a divalent cation, most likely magnesium in vivo, as an electrophilic catalyst to aid phosphoryl group transfer. It is the chelate of the metal and the nucleotide that is the actual substrate.</text>
</comment>
<reference evidence="15" key="1">
    <citation type="journal article" date="2014" name="Int. J. Syst. Evol. Microbiol.">
        <title>Complete genome sequence of Corynebacterium casei LMG S-19264T (=DSM 44701T), isolated from a smear-ripened cheese.</title>
        <authorList>
            <consortium name="US DOE Joint Genome Institute (JGI-PGF)"/>
            <person name="Walter F."/>
            <person name="Albersmeier A."/>
            <person name="Kalinowski J."/>
            <person name="Ruckert C."/>
        </authorList>
    </citation>
    <scope>NUCLEOTIDE SEQUENCE</scope>
    <source>
        <strain evidence="15">CGMCC 1.15179</strain>
    </source>
</reference>
<dbReference type="InterPro" id="IPR002173">
    <property type="entry name" value="Carboh/pur_kinase_PfkB_CS"/>
</dbReference>
<feature type="binding site" evidence="13">
    <location>
        <position position="285"/>
    </location>
    <ligand>
        <name>K(+)</name>
        <dbReference type="ChEBI" id="CHEBI:29103"/>
    </ligand>
</feature>
<evidence type="ECO:0000256" key="6">
    <source>
        <dbReference type="ARBA" id="ARBA00022723"/>
    </source>
</evidence>
<comment type="similarity">
    <text evidence="13">Belongs to the carbohydrate kinase PfkB family. Ribokinase subfamily.</text>
</comment>
<evidence type="ECO:0000256" key="8">
    <source>
        <dbReference type="ARBA" id="ARBA00022777"/>
    </source>
</evidence>
<dbReference type="RefSeq" id="WP_188648723.1">
    <property type="nucleotide sequence ID" value="NZ_BMHQ01000012.1"/>
</dbReference>
<feature type="binding site" evidence="13">
    <location>
        <begin position="254"/>
        <end position="255"/>
    </location>
    <ligand>
        <name>ATP</name>
        <dbReference type="ChEBI" id="CHEBI:30616"/>
    </ligand>
</feature>
<evidence type="ECO:0000256" key="12">
    <source>
        <dbReference type="ARBA" id="ARBA00023277"/>
    </source>
</evidence>
<dbReference type="InterPro" id="IPR011611">
    <property type="entry name" value="PfkB_dom"/>
</dbReference>
<keyword evidence="16" id="KW-1185">Reference proteome</keyword>
<feature type="binding site" evidence="13">
    <location>
        <begin position="223"/>
        <end position="228"/>
    </location>
    <ligand>
        <name>ATP</name>
        <dbReference type="ChEBI" id="CHEBI:30616"/>
    </ligand>
</feature>
<feature type="active site" description="Proton acceptor" evidence="13">
    <location>
        <position position="255"/>
    </location>
</feature>
<evidence type="ECO:0000256" key="2">
    <source>
        <dbReference type="ARBA" id="ARBA00012035"/>
    </source>
</evidence>
<accession>A0A8J2VJ05</accession>
<comment type="pathway">
    <text evidence="13">Carbohydrate metabolism; D-ribose degradation; D-ribose 5-phosphate from beta-D-ribopyranose: step 2/2.</text>
</comment>
<dbReference type="Gene3D" id="3.40.1190.20">
    <property type="match status" value="1"/>
</dbReference>
<dbReference type="GO" id="GO:0019303">
    <property type="term" value="P:D-ribose catabolic process"/>
    <property type="evidence" value="ECO:0007669"/>
    <property type="project" value="UniProtKB-UniRule"/>
</dbReference>
<evidence type="ECO:0000256" key="5">
    <source>
        <dbReference type="ARBA" id="ARBA00022679"/>
    </source>
</evidence>
<comment type="catalytic activity">
    <reaction evidence="13">
        <text>D-ribose + ATP = D-ribose 5-phosphate + ADP + H(+)</text>
        <dbReference type="Rhea" id="RHEA:13697"/>
        <dbReference type="ChEBI" id="CHEBI:15378"/>
        <dbReference type="ChEBI" id="CHEBI:30616"/>
        <dbReference type="ChEBI" id="CHEBI:47013"/>
        <dbReference type="ChEBI" id="CHEBI:78346"/>
        <dbReference type="ChEBI" id="CHEBI:456216"/>
        <dbReference type="EC" id="2.7.1.15"/>
    </reaction>
</comment>
<sequence>MAKEPIITVLGSMTMDLVAKAGRRPLKGETLIGETFGMVPGGKGANQAVTAAKLGVKTYMVGRLGEDLFTEPVLQNLRKEGVETEYIQIDPTSATGIAHITVDAQGDNSIIVVPQANANLSRADVDRVEDLIARSSLLMLQLEVPLETVVYAARVAKKHQVPVILNPAPAQPLPEELYRSVDVLTPNETETEILTGIQVNDLESAKIAARELLGRGVKTVVITLGENGSLLASASGFTHIPARKVDVVDTTAAGDAFNGGMAVALAAGKPILDAVQYGGTVGTLAVTKFGAQSSLPSLEEVNEFLVQQ</sequence>
<keyword evidence="8 13" id="KW-0418">Kinase</keyword>
<dbReference type="PANTHER" id="PTHR10584">
    <property type="entry name" value="SUGAR KINASE"/>
    <property type="match status" value="1"/>
</dbReference>
<feature type="binding site" evidence="13">
    <location>
        <position position="255"/>
    </location>
    <ligand>
        <name>substrate</name>
    </ligand>
</feature>
<evidence type="ECO:0000256" key="4">
    <source>
        <dbReference type="ARBA" id="ARBA00022490"/>
    </source>
</evidence>
<dbReference type="PANTHER" id="PTHR10584:SF166">
    <property type="entry name" value="RIBOKINASE"/>
    <property type="match status" value="1"/>
</dbReference>
<keyword evidence="4 13" id="KW-0963">Cytoplasm</keyword>
<comment type="function">
    <text evidence="13">Catalyzes the phosphorylation of ribose at O-5 in a reaction requiring ATP and magnesium. The resulting D-ribose-5-phosphate can then be used either for sythesis of nucleotides, histidine, and tryptophan, or as a component of the pentose phosphate pathway.</text>
</comment>
<evidence type="ECO:0000313" key="15">
    <source>
        <dbReference type="EMBL" id="GGE26029.1"/>
    </source>
</evidence>
<dbReference type="PROSITE" id="PS00584">
    <property type="entry name" value="PFKB_KINASES_2"/>
    <property type="match status" value="1"/>
</dbReference>
<evidence type="ECO:0000256" key="11">
    <source>
        <dbReference type="ARBA" id="ARBA00022958"/>
    </source>
</evidence>
<dbReference type="PRINTS" id="PR00990">
    <property type="entry name" value="RIBOKINASE"/>
</dbReference>
<feature type="binding site" evidence="13">
    <location>
        <position position="249"/>
    </location>
    <ligand>
        <name>K(+)</name>
        <dbReference type="ChEBI" id="CHEBI:29103"/>
    </ligand>
</feature>
<dbReference type="GO" id="GO:0005829">
    <property type="term" value="C:cytosol"/>
    <property type="evidence" value="ECO:0007669"/>
    <property type="project" value="TreeGrafter"/>
</dbReference>
<evidence type="ECO:0000256" key="10">
    <source>
        <dbReference type="ARBA" id="ARBA00022842"/>
    </source>
</evidence>
<keyword evidence="7 13" id="KW-0547">Nucleotide-binding</keyword>
<dbReference type="InterPro" id="IPR011877">
    <property type="entry name" value="Ribokinase"/>
</dbReference>
<feature type="binding site" evidence="13">
    <location>
        <position position="143"/>
    </location>
    <ligand>
        <name>substrate</name>
    </ligand>
</feature>
<gene>
    <name evidence="13 15" type="primary">rbsK</name>
    <name evidence="15" type="ORF">GCM10011571_30190</name>
</gene>
<evidence type="ECO:0000256" key="3">
    <source>
        <dbReference type="ARBA" id="ARBA00016943"/>
    </source>
</evidence>
<name>A0A8J2VJ05_9BACL</name>
<feature type="binding site" evidence="13">
    <location>
        <begin position="42"/>
        <end position="46"/>
    </location>
    <ligand>
        <name>substrate</name>
    </ligand>
</feature>